<evidence type="ECO:0000259" key="3">
    <source>
        <dbReference type="Pfam" id="PF05223"/>
    </source>
</evidence>
<organism evidence="4 5">
    <name type="scientific">Actinokineospora xionganensis</name>
    <dbReference type="NCBI Taxonomy" id="2684470"/>
    <lineage>
        <taxon>Bacteria</taxon>
        <taxon>Bacillati</taxon>
        <taxon>Actinomycetota</taxon>
        <taxon>Actinomycetes</taxon>
        <taxon>Pseudonocardiales</taxon>
        <taxon>Pseudonocardiaceae</taxon>
        <taxon>Actinokineospora</taxon>
    </lineage>
</organism>
<evidence type="ECO:0000256" key="1">
    <source>
        <dbReference type="SAM" id="SignalP"/>
    </source>
</evidence>
<proteinExistence type="predicted"/>
<comment type="caution">
    <text evidence="4">The sequence shown here is derived from an EMBL/GenBank/DDBJ whole genome shotgun (WGS) entry which is preliminary data.</text>
</comment>
<keyword evidence="1" id="KW-0732">Signal</keyword>
<dbReference type="RefSeq" id="WP_187221990.1">
    <property type="nucleotide sequence ID" value="NZ_JABVED010000011.1"/>
</dbReference>
<feature type="signal peptide" evidence="1">
    <location>
        <begin position="1"/>
        <end position="25"/>
    </location>
</feature>
<sequence>MRVSFSRPAALLAALVAVLPLTACAFGSDSGPKDAADQFVAAFAGGDTVTASQHTDSAESAKALMDKVRGGIKPSTVIAHVKDVAKVEGEPTAKATYEITWDLGRGRLWTYTSTFDLRTENDAWKVHWEPSVLHPKLAAQQTIAVRDIEASLAPVLDRDGTPVLQPERVISVLFDQGKAGDANAIAGQLAGALSGIDPTITQASILEGATKAGAKAYQVVALRDGDYQKVRAQIYELQGVRFTAESRLLPVDKALAPTLLPGIRKLVEQEVEGAAGWSVHTVDGAGADVEELFSKPAETATAVRVAMSKQVQSAAQAAIAGEATPSMIVAIQPSTGDILAVAQNAPADAQGQLALTGRYPPGSTFKIVTAAAALKSGKAAADTPLGCPGTKVIDGREIPNSGKFDKGVIPLHSAFAFSCNTTFAELAVAMAPDELTTMAKQLGLGVDYVVPGFTTITGSVPPATGKVERAEDGFGQGRVVASPFGMAVVAATVASGSVPKPVLVRGAETKSDTVPDAVPAAVLGAVREMMREVVTGGTAGALGPYGDVRGKTGTAQFGDGTHSHGWFVGYRGDLAFAVLLTDVGQSGTAVQATARFLGAVG</sequence>
<feature type="chain" id="PRO_5046736124" evidence="1">
    <location>
        <begin position="26"/>
        <end position="601"/>
    </location>
</feature>
<name>A0ABR7L9S9_9PSEU</name>
<dbReference type="InterPro" id="IPR050515">
    <property type="entry name" value="Beta-lactam/transpept"/>
</dbReference>
<feature type="domain" description="Penicillin-binding protein transpeptidase" evidence="2">
    <location>
        <begin position="327"/>
        <end position="592"/>
    </location>
</feature>
<dbReference type="InterPro" id="IPR012338">
    <property type="entry name" value="Beta-lactam/transpept-like"/>
</dbReference>
<evidence type="ECO:0000313" key="4">
    <source>
        <dbReference type="EMBL" id="MBC6449313.1"/>
    </source>
</evidence>
<dbReference type="InterPro" id="IPR001460">
    <property type="entry name" value="PCN-bd_Tpept"/>
</dbReference>
<dbReference type="SUPFAM" id="SSF56601">
    <property type="entry name" value="beta-lactamase/transpeptidase-like"/>
    <property type="match status" value="1"/>
</dbReference>
<dbReference type="Pfam" id="PF00905">
    <property type="entry name" value="Transpeptidase"/>
    <property type="match status" value="1"/>
</dbReference>
<dbReference type="PANTHER" id="PTHR30627">
    <property type="entry name" value="PEPTIDOGLYCAN D,D-TRANSPEPTIDASE"/>
    <property type="match status" value="1"/>
</dbReference>
<dbReference type="SUPFAM" id="SSF54427">
    <property type="entry name" value="NTF2-like"/>
    <property type="match status" value="1"/>
</dbReference>
<reference evidence="4 5" key="1">
    <citation type="submission" date="2020-06" db="EMBL/GenBank/DDBJ databases">
        <title>Actinokineospora xiongansis sp. nov., isolated from soil of Baiyangdian.</title>
        <authorList>
            <person name="Zhang X."/>
        </authorList>
    </citation>
    <scope>NUCLEOTIDE SEQUENCE [LARGE SCALE GENOMIC DNA]</scope>
    <source>
        <strain evidence="4 5">HBU206404</strain>
    </source>
</reference>
<dbReference type="InterPro" id="IPR007887">
    <property type="entry name" value="MecA_N"/>
</dbReference>
<dbReference type="Gene3D" id="3.40.710.10">
    <property type="entry name" value="DD-peptidase/beta-lactamase superfamily"/>
    <property type="match status" value="1"/>
</dbReference>
<dbReference type="PANTHER" id="PTHR30627:SF24">
    <property type="entry name" value="PENICILLIN-BINDING PROTEIN 4B"/>
    <property type="match status" value="1"/>
</dbReference>
<evidence type="ECO:0000259" key="2">
    <source>
        <dbReference type="Pfam" id="PF00905"/>
    </source>
</evidence>
<protein>
    <submittedName>
        <fullName evidence="4">Penicillin-binding protein</fullName>
    </submittedName>
</protein>
<gene>
    <name evidence="4" type="ORF">GPZ80_19300</name>
</gene>
<dbReference type="Proteomes" id="UP000734823">
    <property type="component" value="Unassembled WGS sequence"/>
</dbReference>
<dbReference type="EMBL" id="JABVED010000011">
    <property type="protein sequence ID" value="MBC6449313.1"/>
    <property type="molecule type" value="Genomic_DNA"/>
</dbReference>
<dbReference type="InterPro" id="IPR032710">
    <property type="entry name" value="NTF2-like_dom_sf"/>
</dbReference>
<accession>A0ABR7L9S9</accession>
<dbReference type="Pfam" id="PF05223">
    <property type="entry name" value="MecA_N"/>
    <property type="match status" value="1"/>
</dbReference>
<evidence type="ECO:0000313" key="5">
    <source>
        <dbReference type="Proteomes" id="UP000734823"/>
    </source>
</evidence>
<feature type="domain" description="NTF2-like N-terminal transpeptidase" evidence="3">
    <location>
        <begin position="32"/>
        <end position="141"/>
    </location>
</feature>
<keyword evidence="5" id="KW-1185">Reference proteome</keyword>